<dbReference type="FunFam" id="1.20.1250.20:FF:000013">
    <property type="entry name" value="MFS general substrate transporter"/>
    <property type="match status" value="1"/>
</dbReference>
<dbReference type="PROSITE" id="PS50850">
    <property type="entry name" value="MFS"/>
    <property type="match status" value="1"/>
</dbReference>
<feature type="domain" description="Major facilitator superfamily (MFS) profile" evidence="7">
    <location>
        <begin position="35"/>
        <end position="484"/>
    </location>
</feature>
<keyword evidence="3 6" id="KW-0812">Transmembrane</keyword>
<evidence type="ECO:0000256" key="2">
    <source>
        <dbReference type="ARBA" id="ARBA00022448"/>
    </source>
</evidence>
<dbReference type="VEuPathDB" id="FungiDB:DNF11_1600"/>
<dbReference type="Gene3D" id="1.20.1250.20">
    <property type="entry name" value="MFS general substrate transporter like domains"/>
    <property type="match status" value="2"/>
</dbReference>
<accession>A0A3G2S3M8</accession>
<dbReference type="EMBL" id="CP033150">
    <property type="protein sequence ID" value="AYO42550.1"/>
    <property type="molecule type" value="Genomic_DNA"/>
</dbReference>
<dbReference type="AlphaFoldDB" id="A0A3G2S3M8"/>
<feature type="transmembrane region" description="Helical" evidence="6">
    <location>
        <begin position="174"/>
        <end position="194"/>
    </location>
</feature>
<protein>
    <recommendedName>
        <fullName evidence="7">Major facilitator superfamily (MFS) profile domain-containing protein</fullName>
    </recommendedName>
</protein>
<keyword evidence="2" id="KW-0813">Transport</keyword>
<dbReference type="Pfam" id="PF07690">
    <property type="entry name" value="MFS_1"/>
    <property type="match status" value="1"/>
</dbReference>
<dbReference type="GO" id="GO:0016020">
    <property type="term" value="C:membrane"/>
    <property type="evidence" value="ECO:0007669"/>
    <property type="project" value="UniProtKB-SubCell"/>
</dbReference>
<organism evidence="8 9">
    <name type="scientific">Malassezia restricta (strain ATCC 96810 / NBRC 103918 / CBS 7877)</name>
    <name type="common">Seborrheic dermatitis infection agent</name>
    <dbReference type="NCBI Taxonomy" id="425264"/>
    <lineage>
        <taxon>Eukaryota</taxon>
        <taxon>Fungi</taxon>
        <taxon>Dikarya</taxon>
        <taxon>Basidiomycota</taxon>
        <taxon>Ustilaginomycotina</taxon>
        <taxon>Malasseziomycetes</taxon>
        <taxon>Malasseziales</taxon>
        <taxon>Malasseziaceae</taxon>
        <taxon>Malassezia</taxon>
    </lineage>
</organism>
<evidence type="ECO:0000256" key="1">
    <source>
        <dbReference type="ARBA" id="ARBA00004141"/>
    </source>
</evidence>
<feature type="transmembrane region" description="Helical" evidence="6">
    <location>
        <begin position="143"/>
        <end position="165"/>
    </location>
</feature>
<feature type="transmembrane region" description="Helical" evidence="6">
    <location>
        <begin position="457"/>
        <end position="474"/>
    </location>
</feature>
<evidence type="ECO:0000256" key="6">
    <source>
        <dbReference type="SAM" id="Phobius"/>
    </source>
</evidence>
<name>A0A3G2S3M8_MALR7</name>
<dbReference type="SUPFAM" id="SSF103473">
    <property type="entry name" value="MFS general substrate transporter"/>
    <property type="match status" value="1"/>
</dbReference>
<dbReference type="GO" id="GO:0022857">
    <property type="term" value="F:transmembrane transporter activity"/>
    <property type="evidence" value="ECO:0007669"/>
    <property type="project" value="InterPro"/>
</dbReference>
<dbReference type="InterPro" id="IPR011701">
    <property type="entry name" value="MFS"/>
</dbReference>
<evidence type="ECO:0000256" key="4">
    <source>
        <dbReference type="ARBA" id="ARBA00022989"/>
    </source>
</evidence>
<evidence type="ECO:0000256" key="3">
    <source>
        <dbReference type="ARBA" id="ARBA00022692"/>
    </source>
</evidence>
<keyword evidence="5 6" id="KW-0472">Membrane</keyword>
<keyword evidence="9" id="KW-1185">Reference proteome</keyword>
<dbReference type="FunFam" id="1.20.1250.20:FF:000018">
    <property type="entry name" value="MFS transporter permease"/>
    <property type="match status" value="1"/>
</dbReference>
<feature type="transmembrane region" description="Helical" evidence="6">
    <location>
        <begin position="84"/>
        <end position="106"/>
    </location>
</feature>
<feature type="transmembrane region" description="Helical" evidence="6">
    <location>
        <begin position="31"/>
        <end position="48"/>
    </location>
</feature>
<proteinExistence type="predicted"/>
<evidence type="ECO:0000313" key="9">
    <source>
        <dbReference type="Proteomes" id="UP000269793"/>
    </source>
</evidence>
<evidence type="ECO:0000256" key="5">
    <source>
        <dbReference type="ARBA" id="ARBA00023136"/>
    </source>
</evidence>
<comment type="subcellular location">
    <subcellularLocation>
        <location evidence="1">Membrane</location>
        <topology evidence="1">Multi-pass membrane protein</topology>
    </subcellularLocation>
</comment>
<dbReference type="PANTHER" id="PTHR43791">
    <property type="entry name" value="PERMEASE-RELATED"/>
    <property type="match status" value="1"/>
</dbReference>
<feature type="transmembrane region" description="Helical" evidence="6">
    <location>
        <begin position="395"/>
        <end position="414"/>
    </location>
</feature>
<dbReference type="Proteomes" id="UP000269793">
    <property type="component" value="Chromosome III"/>
</dbReference>
<reference evidence="8 9" key="1">
    <citation type="submission" date="2018-10" db="EMBL/GenBank/DDBJ databases">
        <title>Complete genome sequence of Malassezia restricta CBS 7877.</title>
        <authorList>
            <person name="Morand S.C."/>
            <person name="Bertignac M."/>
            <person name="Iltis A."/>
            <person name="Kolder I."/>
            <person name="Pirovano W."/>
            <person name="Jourdain R."/>
            <person name="Clavaud C."/>
        </authorList>
    </citation>
    <scope>NUCLEOTIDE SEQUENCE [LARGE SCALE GENOMIC DNA]</scope>
    <source>
        <strain evidence="8 9">CBS 7877</strain>
    </source>
</reference>
<sequence length="524" mass="59275">MLERDAEHVTIRSQLDPDAYKKKERAARLKMDIQILPVCVLLYLLAYIDKSNISQAMLDGKNLPNGKVEDPGILTSLNMTPHEFSIALTVLFPTYMAFQLPSNLIIRKIGPRIWIPTLALTWGVVETLQGLVTSKAGLYINRIFLGLAEAGLTPGITLLLTFFYVPKELQFRQAFYFTGASLSGSFSGLLATALRKMDGISGQHGWQWVFYIEGIFTVAVAIVCYFIIPNGPRGCFMLSPLERELIIQRQRAPTYRYQDLPHLTLKLKEVEFEPTSENEGLLLTPPWYKEVLRTFTDERVYLTGILGFCVSLPIFSFTNFMPSIIKGMGDYSTVKSMLLSCPPFAASFVYSLCMAFVADRLQLRYLSVMLSFIITLVGLAVLWGCDEPMHRYGGIFMVAAGSYSGPPCMFAWMANNSAGYYKRTSALAFVHMMDNASGLVAAWLFNTHTEAPRFLRGTATNLAITLLGIVVATIQECRIWQERRQRACGRRDEYVVELYRRTHWPREALRSYLGDRHPEFLLEL</sequence>
<dbReference type="InterPro" id="IPR036259">
    <property type="entry name" value="MFS_trans_sf"/>
</dbReference>
<evidence type="ECO:0000313" key="8">
    <source>
        <dbReference type="EMBL" id="AYO42550.1"/>
    </source>
</evidence>
<keyword evidence="4 6" id="KW-1133">Transmembrane helix</keyword>
<dbReference type="InterPro" id="IPR020846">
    <property type="entry name" value="MFS_dom"/>
</dbReference>
<dbReference type="OrthoDB" id="9971669at2759"/>
<feature type="transmembrane region" description="Helical" evidence="6">
    <location>
        <begin position="337"/>
        <end position="358"/>
    </location>
</feature>
<gene>
    <name evidence="8" type="ORF">DNF11_1600</name>
</gene>
<dbReference type="PANTHER" id="PTHR43791:SF85">
    <property type="entry name" value="TRANSPORTER, PUTATIVE (AFU_ORTHOLOGUE AFUA_6G00710)-RELATED"/>
    <property type="match status" value="1"/>
</dbReference>
<feature type="transmembrane region" description="Helical" evidence="6">
    <location>
        <begin position="300"/>
        <end position="325"/>
    </location>
</feature>
<evidence type="ECO:0000259" key="7">
    <source>
        <dbReference type="PROSITE" id="PS50850"/>
    </source>
</evidence>
<feature type="transmembrane region" description="Helical" evidence="6">
    <location>
        <begin position="206"/>
        <end position="228"/>
    </location>
</feature>
<feature type="transmembrane region" description="Helical" evidence="6">
    <location>
        <begin position="365"/>
        <end position="383"/>
    </location>
</feature>